<evidence type="ECO:0000313" key="1">
    <source>
        <dbReference type="EMBL" id="GER35633.1"/>
    </source>
</evidence>
<dbReference type="Proteomes" id="UP000325081">
    <property type="component" value="Unassembled WGS sequence"/>
</dbReference>
<dbReference type="AlphaFoldDB" id="A0A5A7PRY1"/>
<keyword evidence="2" id="KW-1185">Reference proteome</keyword>
<reference evidence="2" key="1">
    <citation type="journal article" date="2019" name="Curr. Biol.">
        <title>Genome Sequence of Striga asiatica Provides Insight into the Evolution of Plant Parasitism.</title>
        <authorList>
            <person name="Yoshida S."/>
            <person name="Kim S."/>
            <person name="Wafula E.K."/>
            <person name="Tanskanen J."/>
            <person name="Kim Y.M."/>
            <person name="Honaas L."/>
            <person name="Yang Z."/>
            <person name="Spallek T."/>
            <person name="Conn C.E."/>
            <person name="Ichihashi Y."/>
            <person name="Cheong K."/>
            <person name="Cui S."/>
            <person name="Der J.P."/>
            <person name="Gundlach H."/>
            <person name="Jiao Y."/>
            <person name="Hori C."/>
            <person name="Ishida J.K."/>
            <person name="Kasahara H."/>
            <person name="Kiba T."/>
            <person name="Kim M.S."/>
            <person name="Koo N."/>
            <person name="Laohavisit A."/>
            <person name="Lee Y.H."/>
            <person name="Lumba S."/>
            <person name="McCourt P."/>
            <person name="Mortimer J.C."/>
            <person name="Mutuku J.M."/>
            <person name="Nomura T."/>
            <person name="Sasaki-Sekimoto Y."/>
            <person name="Seto Y."/>
            <person name="Wang Y."/>
            <person name="Wakatake T."/>
            <person name="Sakakibara H."/>
            <person name="Demura T."/>
            <person name="Yamaguchi S."/>
            <person name="Yoneyama K."/>
            <person name="Manabe R.I."/>
            <person name="Nelson D.C."/>
            <person name="Schulman A.H."/>
            <person name="Timko M.P."/>
            <person name="dePamphilis C.W."/>
            <person name="Choi D."/>
            <person name="Shirasu K."/>
        </authorList>
    </citation>
    <scope>NUCLEOTIDE SEQUENCE [LARGE SCALE GENOMIC DNA]</scope>
    <source>
        <strain evidence="2">cv. UVA1</strain>
    </source>
</reference>
<name>A0A5A7PRY1_STRAF</name>
<comment type="caution">
    <text evidence="1">The sequence shown here is derived from an EMBL/GenBank/DDBJ whole genome shotgun (WGS) entry which is preliminary data.</text>
</comment>
<organism evidence="1 2">
    <name type="scientific">Striga asiatica</name>
    <name type="common">Asiatic witchweed</name>
    <name type="synonym">Buchnera asiatica</name>
    <dbReference type="NCBI Taxonomy" id="4170"/>
    <lineage>
        <taxon>Eukaryota</taxon>
        <taxon>Viridiplantae</taxon>
        <taxon>Streptophyta</taxon>
        <taxon>Embryophyta</taxon>
        <taxon>Tracheophyta</taxon>
        <taxon>Spermatophyta</taxon>
        <taxon>Magnoliopsida</taxon>
        <taxon>eudicotyledons</taxon>
        <taxon>Gunneridae</taxon>
        <taxon>Pentapetalae</taxon>
        <taxon>asterids</taxon>
        <taxon>lamiids</taxon>
        <taxon>Lamiales</taxon>
        <taxon>Orobanchaceae</taxon>
        <taxon>Buchnereae</taxon>
        <taxon>Striga</taxon>
    </lineage>
</organism>
<dbReference type="EMBL" id="BKCP01004995">
    <property type="protein sequence ID" value="GER35633.1"/>
    <property type="molecule type" value="Genomic_DNA"/>
</dbReference>
<sequence>MLNTDNDKQITHLQSPRILSKVPNLLLHKYSCVSSPQLHLSYALCSTLALASYQALTRDSSSHSHSALDVSPVLSSAALILLSEPPIPLCFSFAPQKSCGASNGQRGCCYSKSPAVVELLPIGGHGSTLLERQRTGMICVMLGSLNLFERTAYGTPSARLLLVNPSSRTDRARSAVLRAMTKNGRNLLDVVGEDEDAAR</sequence>
<evidence type="ECO:0000313" key="2">
    <source>
        <dbReference type="Proteomes" id="UP000325081"/>
    </source>
</evidence>
<dbReference type="OrthoDB" id="1892195at2759"/>
<protein>
    <submittedName>
        <fullName evidence="1">Cytochrome P450</fullName>
    </submittedName>
</protein>
<gene>
    <name evidence="1" type="ORF">STAS_11936</name>
</gene>
<accession>A0A5A7PRY1</accession>
<proteinExistence type="predicted"/>